<feature type="chain" id="PRO_5047359493" evidence="1">
    <location>
        <begin position="33"/>
        <end position="386"/>
    </location>
</feature>
<protein>
    <submittedName>
        <fullName evidence="3">Glucose/sorbosone dehydrogenase</fullName>
    </submittedName>
</protein>
<dbReference type="Pfam" id="PF07995">
    <property type="entry name" value="GSDH"/>
    <property type="match status" value="1"/>
</dbReference>
<evidence type="ECO:0000313" key="4">
    <source>
        <dbReference type="Proteomes" id="UP000016534"/>
    </source>
</evidence>
<dbReference type="InterPro" id="IPR012938">
    <property type="entry name" value="Glc/Sorbosone_DH"/>
</dbReference>
<dbReference type="EMBL" id="AHCF02000006">
    <property type="protein sequence ID" value="ERG62386.1"/>
    <property type="molecule type" value="Genomic_DNA"/>
</dbReference>
<dbReference type="PANTHER" id="PTHR19328:SF75">
    <property type="entry name" value="ALDOSE SUGAR DEHYDROGENASE YLII"/>
    <property type="match status" value="1"/>
</dbReference>
<feature type="domain" description="Glucose/Sorbosone dehydrogenase" evidence="2">
    <location>
        <begin position="55"/>
        <end position="377"/>
    </location>
</feature>
<proteinExistence type="predicted"/>
<reference evidence="3" key="1">
    <citation type="journal article" date="2012" name="J. Bacteriol.">
        <title>Genome sequences of type strains of seven species of the marine bacterium Pseudoalteromonas.</title>
        <authorList>
            <person name="Xie B.B."/>
            <person name="Shu Y.L."/>
            <person name="Qin Q.L."/>
            <person name="Rong J.C."/>
            <person name="Zhang X.Y."/>
            <person name="Chen X.L."/>
            <person name="Shi M."/>
            <person name="He H.L."/>
            <person name="Zhou B.C."/>
            <person name="Zhang Y.Z."/>
        </authorList>
    </citation>
    <scope>NUCLEOTIDE SEQUENCE [LARGE SCALE GENOMIC DNA]</scope>
    <source>
        <strain evidence="3">NCIMB 2128</strain>
    </source>
</reference>
<sequence length="386" mass="42431">MNKVTTRKKFSTLAKISCAFALTGLTSLSAYAVDFKELDKLALNVKPVTVAQGISIPWAIEALPNGDLLITERSGILYLLRNNSTSLTKITGLPKIDANGQGGLLDLELHPDFANNQWLYITYSSSEGDGAGSNTALMRAKLSNDHSQLLESQQLYKGEHNSKKGQHYGSRIVFDNQNYVYFSIGDRGSRDINPQDLGRDGGKIYRLHDDGKIPSDNPFVNQKGAKPAVWSYGHRNPQGMWFDGDNSVFWAHEHGPRGGDELNMIKPKTNYGWPVVSYGINYSGTSFTDLTEKPGMQAPILQWTPSIAPSDMLLVKGDKYPELKGKFLLASMKYAFVSVLEIADGKVVKQSKLLEGIGRIRSLAQGDDGTIYLGLDGQGIVRLDPK</sequence>
<dbReference type="SUPFAM" id="SSF50952">
    <property type="entry name" value="Soluble quinoprotein glucose dehydrogenase"/>
    <property type="match status" value="1"/>
</dbReference>
<keyword evidence="4" id="KW-1185">Reference proteome</keyword>
<evidence type="ECO:0000313" key="3">
    <source>
        <dbReference type="EMBL" id="ERG62386.1"/>
    </source>
</evidence>
<dbReference type="InterPro" id="IPR011041">
    <property type="entry name" value="Quinoprot_gluc/sorb_DH_b-prop"/>
</dbReference>
<reference evidence="3" key="2">
    <citation type="submission" date="2013-04" db="EMBL/GenBank/DDBJ databases">
        <title>Genome sequence of Pseudoalteromonas undina.</title>
        <authorList>
            <person name="Xie B.-B."/>
            <person name="Rong J.-C."/>
            <person name="Qin Q.-L."/>
            <person name="Shu Y.-L."/>
            <person name="Zhang Y.-Z."/>
        </authorList>
    </citation>
    <scope>NUCLEOTIDE SEQUENCE</scope>
    <source>
        <strain evidence="3">NCIMB 2128</strain>
    </source>
</reference>
<dbReference type="Proteomes" id="UP000016534">
    <property type="component" value="Unassembled WGS sequence"/>
</dbReference>
<gene>
    <name evidence="3" type="ORF">PUND_02558</name>
</gene>
<dbReference type="PANTHER" id="PTHR19328">
    <property type="entry name" value="HEDGEHOG-INTERACTING PROTEIN"/>
    <property type="match status" value="1"/>
</dbReference>
<evidence type="ECO:0000259" key="2">
    <source>
        <dbReference type="Pfam" id="PF07995"/>
    </source>
</evidence>
<keyword evidence="1" id="KW-0732">Signal</keyword>
<comment type="caution">
    <text evidence="3">The sequence shown here is derived from an EMBL/GenBank/DDBJ whole genome shotgun (WGS) entry which is preliminary data.</text>
</comment>
<organism evidence="3 4">
    <name type="scientific">Pseudoalteromonas undina</name>
    <dbReference type="NCBI Taxonomy" id="43660"/>
    <lineage>
        <taxon>Bacteria</taxon>
        <taxon>Pseudomonadati</taxon>
        <taxon>Pseudomonadota</taxon>
        <taxon>Gammaproteobacteria</taxon>
        <taxon>Alteromonadales</taxon>
        <taxon>Pseudoalteromonadaceae</taxon>
        <taxon>Pseudoalteromonas</taxon>
    </lineage>
</organism>
<accession>A0ABN0NLN2</accession>
<evidence type="ECO:0000256" key="1">
    <source>
        <dbReference type="SAM" id="SignalP"/>
    </source>
</evidence>
<name>A0ABN0NLN2_9GAMM</name>
<dbReference type="InterPro" id="IPR011042">
    <property type="entry name" value="6-blade_b-propeller_TolB-like"/>
</dbReference>
<feature type="signal peptide" evidence="1">
    <location>
        <begin position="1"/>
        <end position="32"/>
    </location>
</feature>
<dbReference type="Gene3D" id="2.120.10.30">
    <property type="entry name" value="TolB, C-terminal domain"/>
    <property type="match status" value="1"/>
</dbReference>